<evidence type="ECO:0000313" key="1">
    <source>
        <dbReference type="EMBL" id="GBN70111.1"/>
    </source>
</evidence>
<comment type="caution">
    <text evidence="1">The sequence shown here is derived from an EMBL/GenBank/DDBJ whole genome shotgun (WGS) entry which is preliminary data.</text>
</comment>
<reference evidence="1 2" key="1">
    <citation type="journal article" date="2019" name="Sci. Rep.">
        <title>Orb-weaving spider Araneus ventricosus genome elucidates the spidroin gene catalogue.</title>
        <authorList>
            <person name="Kono N."/>
            <person name="Nakamura H."/>
            <person name="Ohtoshi R."/>
            <person name="Moran D.A.P."/>
            <person name="Shinohara A."/>
            <person name="Yoshida Y."/>
            <person name="Fujiwara M."/>
            <person name="Mori M."/>
            <person name="Tomita M."/>
            <person name="Arakawa K."/>
        </authorList>
    </citation>
    <scope>NUCLEOTIDE SEQUENCE [LARGE SCALE GENOMIC DNA]</scope>
</reference>
<proteinExistence type="predicted"/>
<name>A0A4Y2R3F2_ARAVE</name>
<sequence>MFQGHELSTAILAKKFYQIECVCLDSRRRRRQETNYLSGVLELYSSLPPGQIKDQLRNYIVSVGGKVGSSFVLHLSGFPHVFQAVGRSGVCAVSERVMLFHESPEKDRPSHVTGRGFSGFSACTTWILYGYHFTVNLRGSSALNLPELLPTPPPIAN</sequence>
<dbReference type="Proteomes" id="UP000499080">
    <property type="component" value="Unassembled WGS sequence"/>
</dbReference>
<dbReference type="EMBL" id="BGPR01015657">
    <property type="protein sequence ID" value="GBN70111.1"/>
    <property type="molecule type" value="Genomic_DNA"/>
</dbReference>
<gene>
    <name evidence="1" type="ORF">AVEN_75368_1</name>
</gene>
<keyword evidence="2" id="KW-1185">Reference proteome</keyword>
<protein>
    <submittedName>
        <fullName evidence="1">Uncharacterized protein</fullName>
    </submittedName>
</protein>
<evidence type="ECO:0000313" key="2">
    <source>
        <dbReference type="Proteomes" id="UP000499080"/>
    </source>
</evidence>
<dbReference type="AlphaFoldDB" id="A0A4Y2R3F2"/>
<organism evidence="1 2">
    <name type="scientific">Araneus ventricosus</name>
    <name type="common">Orbweaver spider</name>
    <name type="synonym">Epeira ventricosa</name>
    <dbReference type="NCBI Taxonomy" id="182803"/>
    <lineage>
        <taxon>Eukaryota</taxon>
        <taxon>Metazoa</taxon>
        <taxon>Ecdysozoa</taxon>
        <taxon>Arthropoda</taxon>
        <taxon>Chelicerata</taxon>
        <taxon>Arachnida</taxon>
        <taxon>Araneae</taxon>
        <taxon>Araneomorphae</taxon>
        <taxon>Entelegynae</taxon>
        <taxon>Araneoidea</taxon>
        <taxon>Araneidae</taxon>
        <taxon>Araneus</taxon>
    </lineage>
</organism>
<accession>A0A4Y2R3F2</accession>